<dbReference type="Proteomes" id="UP000038009">
    <property type="component" value="Unassembled WGS sequence"/>
</dbReference>
<comment type="caution">
    <text evidence="2">The sequence shown here is derived from an EMBL/GenBank/DDBJ whole genome shotgun (WGS) entry which is preliminary data.</text>
</comment>
<dbReference type="AlphaFoldDB" id="A0A0N1HZC0"/>
<reference evidence="2 3" key="1">
    <citation type="journal article" date="2015" name="PLoS Pathog.">
        <title>Leptomonas seymouri: Adaptations to the Dixenous Life Cycle Analyzed by Genome Sequencing, Transcriptome Profiling and Co-infection with Leishmania donovani.</title>
        <authorList>
            <person name="Kraeva N."/>
            <person name="Butenko A."/>
            <person name="Hlavacova J."/>
            <person name="Kostygov A."/>
            <person name="Myskova J."/>
            <person name="Grybchuk D."/>
            <person name="Lestinova T."/>
            <person name="Votypka J."/>
            <person name="Volf P."/>
            <person name="Opperdoes F."/>
            <person name="Flegontov P."/>
            <person name="Lukes J."/>
            <person name="Yurchenko V."/>
        </authorList>
    </citation>
    <scope>NUCLEOTIDE SEQUENCE [LARGE SCALE GENOMIC DNA]</scope>
    <source>
        <strain evidence="2 3">ATCC 30220</strain>
    </source>
</reference>
<keyword evidence="2" id="KW-0808">Transferase</keyword>
<organism evidence="2 3">
    <name type="scientific">Leptomonas seymouri</name>
    <dbReference type="NCBI Taxonomy" id="5684"/>
    <lineage>
        <taxon>Eukaryota</taxon>
        <taxon>Discoba</taxon>
        <taxon>Euglenozoa</taxon>
        <taxon>Kinetoplastea</taxon>
        <taxon>Metakinetoplastina</taxon>
        <taxon>Trypanosomatida</taxon>
        <taxon>Trypanosomatidae</taxon>
        <taxon>Leishmaniinae</taxon>
        <taxon>Leptomonas</taxon>
    </lineage>
</organism>
<evidence type="ECO:0000313" key="2">
    <source>
        <dbReference type="EMBL" id="KPI82673.1"/>
    </source>
</evidence>
<name>A0A0N1HZC0_LEPSE</name>
<keyword evidence="1" id="KW-0472">Membrane</keyword>
<dbReference type="OMA" id="QCTILEN"/>
<evidence type="ECO:0000313" key="3">
    <source>
        <dbReference type="Proteomes" id="UP000038009"/>
    </source>
</evidence>
<gene>
    <name evidence="2" type="ORF">ABL78_8314</name>
</gene>
<keyword evidence="1" id="KW-1133">Transmembrane helix</keyword>
<evidence type="ECO:0000256" key="1">
    <source>
        <dbReference type="SAM" id="Phobius"/>
    </source>
</evidence>
<keyword evidence="1" id="KW-0812">Transmembrane</keyword>
<dbReference type="OrthoDB" id="263469at2759"/>
<feature type="non-terminal residue" evidence="2">
    <location>
        <position position="650"/>
    </location>
</feature>
<dbReference type="VEuPathDB" id="TriTrypDB:Lsey_0613_0010"/>
<keyword evidence="2" id="KW-0328">Glycosyltransferase</keyword>
<dbReference type="GO" id="GO:0016757">
    <property type="term" value="F:glycosyltransferase activity"/>
    <property type="evidence" value="ECO:0007669"/>
    <property type="project" value="UniProtKB-KW"/>
</dbReference>
<feature type="transmembrane region" description="Helical" evidence="1">
    <location>
        <begin position="54"/>
        <end position="80"/>
    </location>
</feature>
<sequence>MRFMLKRRTQPAPRADGARVPCTLPQPSDLPSSVFPPVSRCSRRCLLRFYKARMLAIPAALIVISLLMLAAVLIVLPVFFAEAQGNVIGFLYDFLFPAVPVRARLHPSVAIAPTSVQHGATLPLLVPVVEESLASLRGTELLQELLYPLLASEAALCYRADNESGVRVVLHAVVVGRIPAGLVQSAVRGVLMAGWSETGTYVGAGAAGGELTPGSMWRSWELSMTALRAALRLPHVNGGSGARCLGDVMTVVARVTKDRGAAHGEGPAITLESLVDAGLRTRGGSLGSHFLVLPSFLGASRMAYTEPDDEAEERHAGTGLVDALLQTAMTRNGGRVAAVQCTILENIDPKEATRMAEGAVYPPEELSREQLHAFQVLDKGGMAVSTHNDMMLMPLISRRMHGYLAIHQRSSWEEKIDVVSLHCGIFSRALYNAVGGLAAALTDSELNSAVKDALRLPPNQGAVRAVLAADRGGWVLTLRMQEMYPDWQMWNSRGVAVLRDSEVAVRECPAVKSMHNFVFSLLDIYGASIFPTVTRLQVQRIAVPWRTRGMANTTALWTGKEEAMLPPVLNYVTDFEDACCGLNREAMGYIRPLMERYSIRVTTARRVCPKPGDAILSVPYSLLDGALWGSLSMNTSSFFRQRHTQRARIH</sequence>
<keyword evidence="3" id="KW-1185">Reference proteome</keyword>
<proteinExistence type="predicted"/>
<protein>
    <submittedName>
        <fullName evidence="2">Mannosyltransferase-like protein</fullName>
    </submittedName>
</protein>
<accession>A0A0N1HZC0</accession>
<dbReference type="EMBL" id="LJSK01000613">
    <property type="protein sequence ID" value="KPI82673.1"/>
    <property type="molecule type" value="Genomic_DNA"/>
</dbReference>